<dbReference type="Proteomes" id="UP000190074">
    <property type="component" value="Unassembled WGS sequence"/>
</dbReference>
<dbReference type="AlphaFoldDB" id="A0A1U1JNR2"/>
<dbReference type="PANTHER" id="PTHR39428:SF1">
    <property type="entry name" value="F420H(2)-DEPENDENT QUINONE REDUCTASE RV1261C"/>
    <property type="match status" value="1"/>
</dbReference>
<dbReference type="GO" id="GO:0052755">
    <property type="term" value="F:coenzyme F420H2:quinone oxidoreductase activity"/>
    <property type="evidence" value="ECO:0007669"/>
    <property type="project" value="RHEA"/>
</dbReference>
<evidence type="ECO:0000313" key="3">
    <source>
        <dbReference type="EMBL" id="SKM48069.1"/>
    </source>
</evidence>
<accession>A0A1U1JNR2</accession>
<dbReference type="Gene3D" id="2.30.110.10">
    <property type="entry name" value="Electron Transport, Fmn-binding Protein, Chain A"/>
    <property type="match status" value="1"/>
</dbReference>
<dbReference type="EMBL" id="FVGW01000009">
    <property type="protein sequence ID" value="SKM48069.1"/>
    <property type="molecule type" value="Genomic_DNA"/>
</dbReference>
<evidence type="ECO:0000256" key="2">
    <source>
        <dbReference type="ARBA" id="ARBA00049106"/>
    </source>
</evidence>
<dbReference type="InterPro" id="IPR012349">
    <property type="entry name" value="Split_barrel_FMN-bd"/>
</dbReference>
<reference evidence="3 4" key="1">
    <citation type="submission" date="2016-11" db="EMBL/GenBank/DDBJ databases">
        <authorList>
            <consortium name="Pathogen Informatics"/>
        </authorList>
    </citation>
    <scope>NUCLEOTIDE SEQUENCE [LARGE SCALE GENOMIC DNA]</scope>
    <source>
        <strain evidence="3 4">911</strain>
    </source>
</reference>
<keyword evidence="3" id="KW-0560">Oxidoreductase</keyword>
<organism evidence="3 4">
    <name type="scientific">Mycobacteroides abscessus subsp. massiliense</name>
    <dbReference type="NCBI Taxonomy" id="1962118"/>
    <lineage>
        <taxon>Bacteria</taxon>
        <taxon>Bacillati</taxon>
        <taxon>Actinomycetota</taxon>
        <taxon>Actinomycetes</taxon>
        <taxon>Mycobacteriales</taxon>
        <taxon>Mycobacteriaceae</taxon>
        <taxon>Mycobacteroides</taxon>
        <taxon>Mycobacteroides abscessus</taxon>
    </lineage>
</organism>
<protein>
    <submittedName>
        <fullName evidence="3">Deazaflavin-dependent nitroreductase family protein</fullName>
        <ecNumber evidence="3">1.-.-.-</ecNumber>
    </submittedName>
</protein>
<proteinExistence type="inferred from homology"/>
<evidence type="ECO:0000256" key="1">
    <source>
        <dbReference type="ARBA" id="ARBA00008710"/>
    </source>
</evidence>
<evidence type="ECO:0000313" key="4">
    <source>
        <dbReference type="Proteomes" id="UP000190074"/>
    </source>
</evidence>
<dbReference type="GO" id="GO:0070967">
    <property type="term" value="F:coenzyme F420 binding"/>
    <property type="evidence" value="ECO:0007669"/>
    <property type="project" value="TreeGrafter"/>
</dbReference>
<comment type="similarity">
    <text evidence="1">Belongs to the F420H(2)-dependent quinone reductase family.</text>
</comment>
<dbReference type="RefSeq" id="WP_074376880.1">
    <property type="nucleotide sequence ID" value="NZ_FVGW01000009.1"/>
</dbReference>
<dbReference type="SUPFAM" id="SSF50475">
    <property type="entry name" value="FMN-binding split barrel"/>
    <property type="match status" value="1"/>
</dbReference>
<gene>
    <name evidence="3" type="primary">ddn_8</name>
    <name evidence="3" type="ORF">SAMEA2259716_04182</name>
</gene>
<dbReference type="Pfam" id="PF04075">
    <property type="entry name" value="F420H2_quin_red"/>
    <property type="match status" value="1"/>
</dbReference>
<dbReference type="GO" id="GO:0005886">
    <property type="term" value="C:plasma membrane"/>
    <property type="evidence" value="ECO:0007669"/>
    <property type="project" value="TreeGrafter"/>
</dbReference>
<dbReference type="EC" id="1.-.-.-" evidence="3"/>
<dbReference type="NCBIfam" id="TIGR00026">
    <property type="entry name" value="hi_GC_TIGR00026"/>
    <property type="match status" value="1"/>
</dbReference>
<sequence length="147" mass="16043">MTGYREFSATQEQELNNKNINEFRTNAGKVGGPFEGFPLALITTVGAKTGQERTSPVGLFEINDRKYIVGSAAGRDSNPGWVANIRKNPKIKVEIGANPPTHATVEELSGDYRDEIFTIVKNRAPGFAAYEAATSRVIPVFELNLAQ</sequence>
<name>A0A1U1JNR2_9MYCO</name>
<comment type="catalytic activity">
    <reaction evidence="2">
        <text>oxidized coenzyme F420-(gamma-L-Glu)(n) + a quinol + H(+) = reduced coenzyme F420-(gamma-L-Glu)(n) + a quinone</text>
        <dbReference type="Rhea" id="RHEA:39663"/>
        <dbReference type="Rhea" id="RHEA-COMP:12939"/>
        <dbReference type="Rhea" id="RHEA-COMP:14378"/>
        <dbReference type="ChEBI" id="CHEBI:15378"/>
        <dbReference type="ChEBI" id="CHEBI:24646"/>
        <dbReference type="ChEBI" id="CHEBI:132124"/>
        <dbReference type="ChEBI" id="CHEBI:133980"/>
        <dbReference type="ChEBI" id="CHEBI:139511"/>
    </reaction>
</comment>
<dbReference type="PANTHER" id="PTHR39428">
    <property type="entry name" value="F420H(2)-DEPENDENT QUINONE REDUCTASE RV1261C"/>
    <property type="match status" value="1"/>
</dbReference>
<dbReference type="InterPro" id="IPR004378">
    <property type="entry name" value="F420H2_quin_Rdtase"/>
</dbReference>